<evidence type="ECO:0000313" key="1">
    <source>
        <dbReference type="EMBL" id="GKX68392.1"/>
    </source>
</evidence>
<accession>A0ACB5RH43</accession>
<gene>
    <name evidence="1" type="ORF">rsdtw13_36500</name>
</gene>
<evidence type="ECO:0000313" key="2">
    <source>
        <dbReference type="Proteomes" id="UP001058074"/>
    </source>
</evidence>
<sequence length="245" mass="28247">MNKINLFVIPFAGGSSSSFPKVGSSDIGWNVIVLDTPGKGKKDNEQLVTEFENLVMNIYQQICTYIDTDNCKEYAILGHSLGSYVAYEVVKTMERLGTSTPTWLFLTGTVAPDKLNVDEIKNLFERGDESIINHIVNFGYVNNKIAHSSYFMKIFYPIVKADYSMLVKYCEGARMKKMDKVQICCPVMILNGKDDLISEKDVLAWQDFCKREIEYVWFMGKHFFIIEQWESILSYMWNRVEKLLI</sequence>
<organism evidence="1 2">
    <name type="scientific">Inconstantimicrobium mannanitabidum</name>
    <dbReference type="NCBI Taxonomy" id="1604901"/>
    <lineage>
        <taxon>Bacteria</taxon>
        <taxon>Bacillati</taxon>
        <taxon>Bacillota</taxon>
        <taxon>Clostridia</taxon>
        <taxon>Eubacteriales</taxon>
        <taxon>Clostridiaceae</taxon>
        <taxon>Inconstantimicrobium</taxon>
    </lineage>
</organism>
<dbReference type="EMBL" id="BROD01000001">
    <property type="protein sequence ID" value="GKX68392.1"/>
    <property type="molecule type" value="Genomic_DNA"/>
</dbReference>
<proteinExistence type="predicted"/>
<name>A0ACB5RH43_9CLOT</name>
<keyword evidence="2" id="KW-1185">Reference proteome</keyword>
<protein>
    <submittedName>
        <fullName evidence="1">Thioesterase</fullName>
    </submittedName>
</protein>
<reference evidence="1" key="1">
    <citation type="journal article" date="2025" name="Int. J. Syst. Evol. Microbiol.">
        <title>Inconstantimicrobium mannanitabidum sp. nov., a novel member of the family Clostridiaceae isolated from anoxic soil under the treatment of reductive soil disinfestation.</title>
        <authorList>
            <person name="Ueki A."/>
            <person name="Tonouchi A."/>
            <person name="Honma S."/>
            <person name="Kaku N."/>
            <person name="Ueki K."/>
        </authorList>
    </citation>
    <scope>NUCLEOTIDE SEQUENCE</scope>
    <source>
        <strain evidence="1">TW13</strain>
    </source>
</reference>
<dbReference type="Proteomes" id="UP001058074">
    <property type="component" value="Unassembled WGS sequence"/>
</dbReference>
<comment type="caution">
    <text evidence="1">The sequence shown here is derived from an EMBL/GenBank/DDBJ whole genome shotgun (WGS) entry which is preliminary data.</text>
</comment>